<dbReference type="OrthoDB" id="6226987at2"/>
<evidence type="ECO:0000256" key="1">
    <source>
        <dbReference type="SAM" id="SignalP"/>
    </source>
</evidence>
<organism evidence="3 4">
    <name type="scientific">Shewanella hanedai</name>
    <name type="common">Alteromonas hanedai</name>
    <dbReference type="NCBI Taxonomy" id="25"/>
    <lineage>
        <taxon>Bacteria</taxon>
        <taxon>Pseudomonadati</taxon>
        <taxon>Pseudomonadota</taxon>
        <taxon>Gammaproteobacteria</taxon>
        <taxon>Alteromonadales</taxon>
        <taxon>Shewanellaceae</taxon>
        <taxon>Shewanella</taxon>
    </lineage>
</organism>
<sequence>MKSFNVISVLLSSMLLSACTSTPKSDYDVDYDFTQLRTFQQQAPAQSNDPLSASRIQIAIANTLEEEGFTQDKNTANFQVTFGYRIDDKPKDSGLSIGLGTGTWGSSGGVSVGTNVGVPIGSSTAKIQTIQIDIIDPVTNRLIWRGSDSFNFDAGGEQKAADTQATVSNILSQFPPKK</sequence>
<feature type="domain" description="DUF4136" evidence="2">
    <location>
        <begin position="24"/>
        <end position="176"/>
    </location>
</feature>
<dbReference type="InterPro" id="IPR025411">
    <property type="entry name" value="DUF4136"/>
</dbReference>
<accession>A0A553JLD2</accession>
<keyword evidence="1" id="KW-0732">Signal</keyword>
<dbReference type="AlphaFoldDB" id="A0A553JLD2"/>
<name>A0A553JLD2_SHEHA</name>
<reference evidence="4" key="1">
    <citation type="submission" date="2019-07" db="EMBL/GenBank/DDBJ databases">
        <title>Shewanella sp. YLB-08 draft genomic sequence.</title>
        <authorList>
            <person name="Yu L."/>
        </authorList>
    </citation>
    <scope>NUCLEOTIDE SEQUENCE [LARGE SCALE GENOMIC DNA]</scope>
    <source>
        <strain evidence="4">JCM 20706</strain>
    </source>
</reference>
<feature type="signal peptide" evidence="1">
    <location>
        <begin position="1"/>
        <end position="18"/>
    </location>
</feature>
<dbReference type="RefSeq" id="WP_144041279.1">
    <property type="nucleotide sequence ID" value="NZ_BMPL01000018.1"/>
</dbReference>
<dbReference type="PROSITE" id="PS51257">
    <property type="entry name" value="PROKAR_LIPOPROTEIN"/>
    <property type="match status" value="1"/>
</dbReference>
<dbReference type="Proteomes" id="UP000318126">
    <property type="component" value="Unassembled WGS sequence"/>
</dbReference>
<dbReference type="EMBL" id="VKGK01000021">
    <property type="protein sequence ID" value="TRY13249.1"/>
    <property type="molecule type" value="Genomic_DNA"/>
</dbReference>
<dbReference type="Pfam" id="PF13590">
    <property type="entry name" value="DUF4136"/>
    <property type="match status" value="1"/>
</dbReference>
<evidence type="ECO:0000259" key="2">
    <source>
        <dbReference type="Pfam" id="PF13590"/>
    </source>
</evidence>
<evidence type="ECO:0000313" key="3">
    <source>
        <dbReference type="EMBL" id="TRY13249.1"/>
    </source>
</evidence>
<comment type="caution">
    <text evidence="3">The sequence shown here is derived from an EMBL/GenBank/DDBJ whole genome shotgun (WGS) entry which is preliminary data.</text>
</comment>
<gene>
    <name evidence="3" type="ORF">FN961_16495</name>
</gene>
<feature type="chain" id="PRO_5021959494" evidence="1">
    <location>
        <begin position="19"/>
        <end position="178"/>
    </location>
</feature>
<protein>
    <submittedName>
        <fullName evidence="3">DUF4136 domain-containing protein</fullName>
    </submittedName>
</protein>
<dbReference type="Gene3D" id="3.30.160.670">
    <property type="match status" value="1"/>
</dbReference>
<keyword evidence="4" id="KW-1185">Reference proteome</keyword>
<evidence type="ECO:0000313" key="4">
    <source>
        <dbReference type="Proteomes" id="UP000318126"/>
    </source>
</evidence>
<proteinExistence type="predicted"/>